<protein>
    <submittedName>
        <fullName evidence="2">DUF4339 domain-containing protein</fullName>
    </submittedName>
</protein>
<comment type="caution">
    <text evidence="2">The sequence shown here is derived from an EMBL/GenBank/DDBJ whole genome shotgun (WGS) entry which is preliminary data.</text>
</comment>
<feature type="domain" description="GYF" evidence="1">
    <location>
        <begin position="7"/>
        <end position="53"/>
    </location>
</feature>
<dbReference type="EMBL" id="WKPJ01000008">
    <property type="protein sequence ID" value="MSA89121.1"/>
    <property type="molecule type" value="Genomic_DNA"/>
</dbReference>
<evidence type="ECO:0000313" key="2">
    <source>
        <dbReference type="EMBL" id="MSA89121.1"/>
    </source>
</evidence>
<dbReference type="AlphaFoldDB" id="A0A6N7S5F1"/>
<reference evidence="4 5" key="1">
    <citation type="journal article" date="2019" name="Nat. Med.">
        <title>A library of human gut bacterial isolates paired with longitudinal multiomics data enables mechanistic microbiome research.</title>
        <authorList>
            <person name="Poyet M."/>
            <person name="Groussin M."/>
            <person name="Gibbons S.M."/>
            <person name="Avila-Pacheco J."/>
            <person name="Jiang X."/>
            <person name="Kearney S.M."/>
            <person name="Perrotta A.R."/>
            <person name="Berdy B."/>
            <person name="Zhao S."/>
            <person name="Lieberman T.D."/>
            <person name="Swanson P.K."/>
            <person name="Smith M."/>
            <person name="Roesemann S."/>
            <person name="Alexander J.E."/>
            <person name="Rich S.A."/>
            <person name="Livny J."/>
            <person name="Vlamakis H."/>
            <person name="Clish C."/>
            <person name="Bullock K."/>
            <person name="Deik A."/>
            <person name="Scott J."/>
            <person name="Pierce K.A."/>
            <person name="Xavier R.J."/>
            <person name="Alm E.J."/>
        </authorList>
    </citation>
    <scope>NUCLEOTIDE SEQUENCE [LARGE SCALE GENOMIC DNA]</scope>
    <source>
        <strain evidence="2 4">BIOML-A4</strain>
        <strain evidence="3 5">BIOML-A5</strain>
    </source>
</reference>
<dbReference type="InterPro" id="IPR025640">
    <property type="entry name" value="GYF_2"/>
</dbReference>
<dbReference type="RefSeq" id="WP_154238481.1">
    <property type="nucleotide sequence ID" value="NZ_AP031450.1"/>
</dbReference>
<sequence>METNNRWYVRRKDGKKDGSFSDSELAALIRKGIVEPEDEIWTMKMADWMALKDSIYSFYLPQEEKPFVLEDTDVELELDVHSDSEILL</sequence>
<dbReference type="Pfam" id="PF14237">
    <property type="entry name" value="GYF_2"/>
    <property type="match status" value="1"/>
</dbReference>
<evidence type="ECO:0000313" key="4">
    <source>
        <dbReference type="Proteomes" id="UP000433575"/>
    </source>
</evidence>
<dbReference type="EMBL" id="WKPI01000009">
    <property type="protein sequence ID" value="MSC32877.1"/>
    <property type="molecule type" value="Genomic_DNA"/>
</dbReference>
<organism evidence="2 4">
    <name type="scientific">Holdemania massiliensis</name>
    <dbReference type="NCBI Taxonomy" id="1468449"/>
    <lineage>
        <taxon>Bacteria</taxon>
        <taxon>Bacillati</taxon>
        <taxon>Bacillota</taxon>
        <taxon>Erysipelotrichia</taxon>
        <taxon>Erysipelotrichales</taxon>
        <taxon>Erysipelotrichaceae</taxon>
        <taxon>Holdemania</taxon>
    </lineage>
</organism>
<evidence type="ECO:0000313" key="5">
    <source>
        <dbReference type="Proteomes" id="UP000480929"/>
    </source>
</evidence>
<proteinExistence type="predicted"/>
<name>A0A6N7S5F1_9FIRM</name>
<dbReference type="OrthoDB" id="198456at2"/>
<dbReference type="Proteomes" id="UP000433575">
    <property type="component" value="Unassembled WGS sequence"/>
</dbReference>
<gene>
    <name evidence="3" type="ORF">GKD88_07065</name>
    <name evidence="2" type="ORF">GKE08_07260</name>
</gene>
<accession>A0A6N7S5F1</accession>
<evidence type="ECO:0000313" key="3">
    <source>
        <dbReference type="EMBL" id="MSC32877.1"/>
    </source>
</evidence>
<keyword evidence="5" id="KW-1185">Reference proteome</keyword>
<dbReference type="Proteomes" id="UP000480929">
    <property type="component" value="Unassembled WGS sequence"/>
</dbReference>
<evidence type="ECO:0000259" key="1">
    <source>
        <dbReference type="Pfam" id="PF14237"/>
    </source>
</evidence>